<organism evidence="1 2">
    <name type="scientific">Tropicibacter oceani</name>
    <dbReference type="NCBI Taxonomy" id="3058420"/>
    <lineage>
        <taxon>Bacteria</taxon>
        <taxon>Pseudomonadati</taxon>
        <taxon>Pseudomonadota</taxon>
        <taxon>Alphaproteobacteria</taxon>
        <taxon>Rhodobacterales</taxon>
        <taxon>Roseobacteraceae</taxon>
        <taxon>Tropicibacter</taxon>
    </lineage>
</organism>
<sequence length="240" mass="26404">MSELPCSSALARRRDQISVEKQEDHLGVVADAPDQQALAIRPEIALQDLPSAVGGWVCHTKDIRERVQTVVVFPMPGPPLDVLLCSFEPQLRGELARPQDRLGQDRELIPTFSAVVSFSLLHEPKVMTLAPEARDPIRPTHCRQAIAAHCIGAQHRSDALFRQSIRQPFPVGLAFRVLNGMRLGHCAMYPGGAVGFNNDMPERRDIEATSVTFLMGLATVGIRPAPLRKKLDLDLTDADP</sequence>
<dbReference type="EMBL" id="CP124616">
    <property type="protein sequence ID" value="WGW05321.1"/>
    <property type="molecule type" value="Genomic_DNA"/>
</dbReference>
<name>A0ABY8QL05_9RHOB</name>
<evidence type="ECO:0000313" key="1">
    <source>
        <dbReference type="EMBL" id="WGW05321.1"/>
    </source>
</evidence>
<gene>
    <name evidence="1" type="ORF">QF118_07175</name>
</gene>
<reference evidence="1 2" key="1">
    <citation type="submission" date="2023-05" db="EMBL/GenBank/DDBJ databases">
        <title>YMD87, complete Genome.</title>
        <authorList>
            <person name="Zhang J."/>
            <person name="Xu X."/>
        </authorList>
    </citation>
    <scope>NUCLEOTIDE SEQUENCE [LARGE SCALE GENOMIC DNA]</scope>
    <source>
        <strain evidence="1 2">YMD87</strain>
    </source>
</reference>
<protein>
    <submittedName>
        <fullName evidence="1">Uncharacterized protein</fullName>
    </submittedName>
</protein>
<accession>A0ABY8QL05</accession>
<proteinExistence type="predicted"/>
<dbReference type="Proteomes" id="UP001241605">
    <property type="component" value="Chromosome"/>
</dbReference>
<keyword evidence="2" id="KW-1185">Reference proteome</keyword>
<evidence type="ECO:0000313" key="2">
    <source>
        <dbReference type="Proteomes" id="UP001241605"/>
    </source>
</evidence>